<evidence type="ECO:0000256" key="13">
    <source>
        <dbReference type="ARBA" id="ARBA00023002"/>
    </source>
</evidence>
<dbReference type="GO" id="GO:0008762">
    <property type="term" value="F:UDP-N-acetylmuramate dehydrogenase activity"/>
    <property type="evidence" value="ECO:0007669"/>
    <property type="project" value="UniProtKB-UniRule"/>
</dbReference>
<accession>A0A7C9PN03</accession>
<evidence type="ECO:0000256" key="1">
    <source>
        <dbReference type="ARBA" id="ARBA00001974"/>
    </source>
</evidence>
<dbReference type="GO" id="GO:0009252">
    <property type="term" value="P:peptidoglycan biosynthetic process"/>
    <property type="evidence" value="ECO:0007669"/>
    <property type="project" value="UniProtKB-UniRule"/>
</dbReference>
<evidence type="ECO:0000256" key="14">
    <source>
        <dbReference type="ARBA" id="ARBA00023306"/>
    </source>
</evidence>
<feature type="active site" evidence="17">
    <location>
        <position position="170"/>
    </location>
</feature>
<keyword evidence="12 17" id="KW-0573">Peptidoglycan synthesis</keyword>
<dbReference type="InterPro" id="IPR011601">
    <property type="entry name" value="MurB_C"/>
</dbReference>
<comment type="cofactor">
    <cofactor evidence="1 17">
        <name>FAD</name>
        <dbReference type="ChEBI" id="CHEBI:57692"/>
    </cofactor>
</comment>
<keyword evidence="9 17" id="KW-0274">FAD</keyword>
<dbReference type="SUPFAM" id="SSF56176">
    <property type="entry name" value="FAD-binding/transporter-associated domain-like"/>
    <property type="match status" value="1"/>
</dbReference>
<dbReference type="Gene3D" id="3.30.465.10">
    <property type="match status" value="1"/>
</dbReference>
<dbReference type="Pfam" id="PF02873">
    <property type="entry name" value="MurB_C"/>
    <property type="match status" value="1"/>
</dbReference>
<feature type="active site" evidence="17">
    <location>
        <position position="369"/>
    </location>
</feature>
<proteinExistence type="inferred from homology"/>
<dbReference type="InterPro" id="IPR016169">
    <property type="entry name" value="FAD-bd_PCMH_sub2"/>
</dbReference>
<feature type="active site" description="Proton donor" evidence="17">
    <location>
        <position position="252"/>
    </location>
</feature>
<keyword evidence="7 17" id="KW-0132">Cell division</keyword>
<gene>
    <name evidence="17" type="primary">murB</name>
    <name evidence="19" type="ORF">G3T37_07250</name>
</gene>
<dbReference type="UniPathway" id="UPA00219"/>
<name>A0A7C9PN03_9MICO</name>
<feature type="domain" description="FAD-binding PCMH-type" evidence="18">
    <location>
        <begin position="11"/>
        <end position="192"/>
    </location>
</feature>
<dbReference type="SUPFAM" id="SSF56194">
    <property type="entry name" value="Uridine diphospho-N-Acetylenolpyruvylglucosamine reductase, MurB, C-terminal domain"/>
    <property type="match status" value="1"/>
</dbReference>
<dbReference type="GO" id="GO:0071555">
    <property type="term" value="P:cell wall organization"/>
    <property type="evidence" value="ECO:0007669"/>
    <property type="project" value="UniProtKB-KW"/>
</dbReference>
<dbReference type="InterPro" id="IPR003170">
    <property type="entry name" value="MurB"/>
</dbReference>
<dbReference type="EMBL" id="JAAGWZ010000002">
    <property type="protein sequence ID" value="NEM91151.1"/>
    <property type="molecule type" value="Genomic_DNA"/>
</dbReference>
<evidence type="ECO:0000256" key="15">
    <source>
        <dbReference type="ARBA" id="ARBA00023316"/>
    </source>
</evidence>
<dbReference type="RefSeq" id="WP_163472833.1">
    <property type="nucleotide sequence ID" value="NZ_JAAGWZ010000002.1"/>
</dbReference>
<comment type="pathway">
    <text evidence="4 17">Cell wall biogenesis; peptidoglycan biosynthesis.</text>
</comment>
<comment type="function">
    <text evidence="2 17">Cell wall formation.</text>
</comment>
<reference evidence="19 20" key="1">
    <citation type="journal article" date="2014" name="Int. J. Syst. Evol. Microbiol.">
        <title>Description of Galbitalea soli gen. nov., sp. nov., and Frondihabitans sucicola sp. nov.</title>
        <authorList>
            <person name="Kim S.J."/>
            <person name="Lim J.M."/>
            <person name="Ahn J.H."/>
            <person name="Weon H.Y."/>
            <person name="Hamada M."/>
            <person name="Suzuki K."/>
            <person name="Ahn T.Y."/>
            <person name="Kwon S.W."/>
        </authorList>
    </citation>
    <scope>NUCLEOTIDE SEQUENCE [LARGE SCALE GENOMIC DNA]</scope>
    <source>
        <strain evidence="19 20">NBRC 108727</strain>
    </source>
</reference>
<evidence type="ECO:0000256" key="5">
    <source>
        <dbReference type="ARBA" id="ARBA00010485"/>
    </source>
</evidence>
<evidence type="ECO:0000259" key="18">
    <source>
        <dbReference type="PROSITE" id="PS51387"/>
    </source>
</evidence>
<dbReference type="Pfam" id="PF01565">
    <property type="entry name" value="FAD_binding_4"/>
    <property type="match status" value="1"/>
</dbReference>
<evidence type="ECO:0000256" key="9">
    <source>
        <dbReference type="ARBA" id="ARBA00022827"/>
    </source>
</evidence>
<evidence type="ECO:0000256" key="11">
    <source>
        <dbReference type="ARBA" id="ARBA00022960"/>
    </source>
</evidence>
<dbReference type="PROSITE" id="PS51387">
    <property type="entry name" value="FAD_PCMH"/>
    <property type="match status" value="1"/>
</dbReference>
<keyword evidence="14 17" id="KW-0131">Cell cycle</keyword>
<comment type="catalytic activity">
    <reaction evidence="16 17">
        <text>UDP-N-acetyl-alpha-D-muramate + NADP(+) = UDP-N-acetyl-3-O-(1-carboxyvinyl)-alpha-D-glucosamine + NADPH + H(+)</text>
        <dbReference type="Rhea" id="RHEA:12248"/>
        <dbReference type="ChEBI" id="CHEBI:15378"/>
        <dbReference type="ChEBI" id="CHEBI:57783"/>
        <dbReference type="ChEBI" id="CHEBI:58349"/>
        <dbReference type="ChEBI" id="CHEBI:68483"/>
        <dbReference type="ChEBI" id="CHEBI:70757"/>
        <dbReference type="EC" id="1.3.1.98"/>
    </reaction>
</comment>
<organism evidence="19 20">
    <name type="scientific">Galbitalea soli</name>
    <dbReference type="NCBI Taxonomy" id="1268042"/>
    <lineage>
        <taxon>Bacteria</taxon>
        <taxon>Bacillati</taxon>
        <taxon>Actinomycetota</taxon>
        <taxon>Actinomycetes</taxon>
        <taxon>Micrococcales</taxon>
        <taxon>Microbacteriaceae</taxon>
        <taxon>Galbitalea</taxon>
    </lineage>
</organism>
<keyword evidence="13 17" id="KW-0560">Oxidoreductase</keyword>
<comment type="caution">
    <text evidence="19">The sequence shown here is derived from an EMBL/GenBank/DDBJ whole genome shotgun (WGS) entry which is preliminary data.</text>
</comment>
<comment type="subcellular location">
    <subcellularLocation>
        <location evidence="3 17">Cytoplasm</location>
    </subcellularLocation>
</comment>
<evidence type="ECO:0000256" key="16">
    <source>
        <dbReference type="ARBA" id="ARBA00048914"/>
    </source>
</evidence>
<keyword evidence="15 17" id="KW-0961">Cell wall biogenesis/degradation</keyword>
<evidence type="ECO:0000256" key="12">
    <source>
        <dbReference type="ARBA" id="ARBA00022984"/>
    </source>
</evidence>
<dbReference type="PANTHER" id="PTHR21071">
    <property type="entry name" value="UDP-N-ACETYLENOLPYRUVOYLGLUCOSAMINE REDUCTASE"/>
    <property type="match status" value="1"/>
</dbReference>
<keyword evidence="8 17" id="KW-0285">Flavoprotein</keyword>
<keyword evidence="20" id="KW-1185">Reference proteome</keyword>
<evidence type="ECO:0000256" key="2">
    <source>
        <dbReference type="ARBA" id="ARBA00003921"/>
    </source>
</evidence>
<dbReference type="NCBIfam" id="NF010478">
    <property type="entry name" value="PRK13903.1"/>
    <property type="match status" value="1"/>
</dbReference>
<dbReference type="InterPro" id="IPR016166">
    <property type="entry name" value="FAD-bd_PCMH"/>
</dbReference>
<dbReference type="PANTHER" id="PTHR21071:SF4">
    <property type="entry name" value="UDP-N-ACETYLENOLPYRUVOYLGLUCOSAMINE REDUCTASE"/>
    <property type="match status" value="1"/>
</dbReference>
<dbReference type="Proteomes" id="UP000479756">
    <property type="component" value="Unassembled WGS sequence"/>
</dbReference>
<evidence type="ECO:0000256" key="7">
    <source>
        <dbReference type="ARBA" id="ARBA00022618"/>
    </source>
</evidence>
<evidence type="ECO:0000256" key="8">
    <source>
        <dbReference type="ARBA" id="ARBA00022630"/>
    </source>
</evidence>
<dbReference type="GO" id="GO:0071949">
    <property type="term" value="F:FAD binding"/>
    <property type="evidence" value="ECO:0007669"/>
    <property type="project" value="InterPro"/>
</dbReference>
<dbReference type="InterPro" id="IPR016167">
    <property type="entry name" value="FAD-bd_PCMH_sub1"/>
</dbReference>
<sequence length="377" mass="39654">MRLADLTTLRVGGDADVVVEPATEAELVEATRDAWDSGDEWLILGGGSNVVVGDEGFEGTVIHVVTRGIERVPAGEASLRPSAYLGERGVRLRVQAGEPWDDVVAHAVANGWAGIEALSGIPGSAGAAPIQNIGAYGQEVGSSLVAIEFLDYLSGEVERIPAPALGLGYRSSVLKQGRQGLVVAIELALSDDAAGRRALSHPIAYAQLAAAMGVRLGARVPVDELRQTVLELRASKGMIWDQSDPDSVSAGSFFTNPIVGENFARTLPREAPRWPTAPDEPDIAVPLGLPAAEPAVRSDYRVKLSAAWLIEHAGIGRGFALPGSRAAISSKHTLAIVNRGGATAEEVAELARYVQTRVFSEYGVRLQPEPVLVGVTL</sequence>
<protein>
    <recommendedName>
        <fullName evidence="17">UDP-N-acetylenolpyruvoylglucosamine reductase</fullName>
        <ecNumber evidence="17">1.3.1.98</ecNumber>
    </recommendedName>
    <alternativeName>
        <fullName evidence="17">UDP-N-acetylmuramate dehydrogenase</fullName>
    </alternativeName>
</protein>
<dbReference type="Gene3D" id="3.90.78.10">
    <property type="entry name" value="UDP-N-acetylenolpyruvoylglucosamine reductase, C-terminal domain"/>
    <property type="match status" value="1"/>
</dbReference>
<evidence type="ECO:0000313" key="20">
    <source>
        <dbReference type="Proteomes" id="UP000479756"/>
    </source>
</evidence>
<dbReference type="GO" id="GO:0005829">
    <property type="term" value="C:cytosol"/>
    <property type="evidence" value="ECO:0007669"/>
    <property type="project" value="TreeGrafter"/>
</dbReference>
<keyword evidence="6 17" id="KW-0963">Cytoplasm</keyword>
<dbReference type="InterPro" id="IPR006094">
    <property type="entry name" value="Oxid_FAD_bind_N"/>
</dbReference>
<evidence type="ECO:0000256" key="6">
    <source>
        <dbReference type="ARBA" id="ARBA00022490"/>
    </source>
</evidence>
<evidence type="ECO:0000256" key="4">
    <source>
        <dbReference type="ARBA" id="ARBA00004752"/>
    </source>
</evidence>
<keyword evidence="11 17" id="KW-0133">Cell shape</keyword>
<dbReference type="Gene3D" id="3.30.43.10">
    <property type="entry name" value="Uridine Diphospho-n-acetylenolpyruvylglucosamine Reductase, domain 2"/>
    <property type="match status" value="1"/>
</dbReference>
<dbReference type="AlphaFoldDB" id="A0A7C9PN03"/>
<dbReference type="InterPro" id="IPR036635">
    <property type="entry name" value="MurB_C_sf"/>
</dbReference>
<evidence type="ECO:0000256" key="3">
    <source>
        <dbReference type="ARBA" id="ARBA00004496"/>
    </source>
</evidence>
<dbReference type="GO" id="GO:0051301">
    <property type="term" value="P:cell division"/>
    <property type="evidence" value="ECO:0007669"/>
    <property type="project" value="UniProtKB-KW"/>
</dbReference>
<dbReference type="HAMAP" id="MF_00037">
    <property type="entry name" value="MurB"/>
    <property type="match status" value="1"/>
</dbReference>
<evidence type="ECO:0000256" key="17">
    <source>
        <dbReference type="HAMAP-Rule" id="MF_00037"/>
    </source>
</evidence>
<keyword evidence="10 17" id="KW-0521">NADP</keyword>
<evidence type="ECO:0000256" key="10">
    <source>
        <dbReference type="ARBA" id="ARBA00022857"/>
    </source>
</evidence>
<dbReference type="EC" id="1.3.1.98" evidence="17"/>
<evidence type="ECO:0000313" key="19">
    <source>
        <dbReference type="EMBL" id="NEM91151.1"/>
    </source>
</evidence>
<dbReference type="GO" id="GO:0008360">
    <property type="term" value="P:regulation of cell shape"/>
    <property type="evidence" value="ECO:0007669"/>
    <property type="project" value="UniProtKB-KW"/>
</dbReference>
<dbReference type="InterPro" id="IPR036318">
    <property type="entry name" value="FAD-bd_PCMH-like_sf"/>
</dbReference>
<comment type="similarity">
    <text evidence="5 17">Belongs to the MurB family.</text>
</comment>